<protein>
    <submittedName>
        <fullName evidence="9">Protein CLN8-like</fullName>
    </submittedName>
</protein>
<dbReference type="SMART" id="SM00724">
    <property type="entry name" value="TLC"/>
    <property type="match status" value="1"/>
</dbReference>
<dbReference type="RefSeq" id="XP_005111379.1">
    <property type="nucleotide sequence ID" value="XM_005111322.2"/>
</dbReference>
<dbReference type="PANTHER" id="PTHR13439:SF7">
    <property type="entry name" value="PROTEIN CLN8"/>
    <property type="match status" value="1"/>
</dbReference>
<keyword evidence="4 5" id="KW-0472">Membrane</keyword>
<evidence type="ECO:0000256" key="4">
    <source>
        <dbReference type="ARBA" id="ARBA00023136"/>
    </source>
</evidence>
<evidence type="ECO:0000256" key="1">
    <source>
        <dbReference type="ARBA" id="ARBA00004141"/>
    </source>
</evidence>
<dbReference type="Pfam" id="PF03798">
    <property type="entry name" value="TRAM_LAG1_CLN8"/>
    <property type="match status" value="1"/>
</dbReference>
<comment type="subcellular location">
    <subcellularLocation>
        <location evidence="1">Membrane</location>
        <topology evidence="1">Multi-pass membrane protein</topology>
    </subcellularLocation>
</comment>
<dbReference type="PANTHER" id="PTHR13439">
    <property type="entry name" value="CT120 PROTEIN"/>
    <property type="match status" value="1"/>
</dbReference>
<evidence type="ECO:0000256" key="6">
    <source>
        <dbReference type="SAM" id="Phobius"/>
    </source>
</evidence>
<evidence type="ECO:0000256" key="5">
    <source>
        <dbReference type="PROSITE-ProRule" id="PRU00205"/>
    </source>
</evidence>
<keyword evidence="3 6" id="KW-1133">Transmembrane helix</keyword>
<name>A0ABM0K8K8_APLCA</name>
<evidence type="ECO:0000256" key="2">
    <source>
        <dbReference type="ARBA" id="ARBA00022692"/>
    </source>
</evidence>
<dbReference type="PROSITE" id="PS50922">
    <property type="entry name" value="TLC"/>
    <property type="match status" value="1"/>
</dbReference>
<feature type="domain" description="TLC" evidence="7">
    <location>
        <begin position="76"/>
        <end position="275"/>
    </location>
</feature>
<dbReference type="InterPro" id="IPR006634">
    <property type="entry name" value="TLC-dom"/>
</dbReference>
<evidence type="ECO:0000313" key="9">
    <source>
        <dbReference type="RefSeq" id="XP_005111379.1"/>
    </source>
</evidence>
<evidence type="ECO:0000259" key="7">
    <source>
        <dbReference type="PROSITE" id="PS50922"/>
    </source>
</evidence>
<accession>A0ABM0K8K8</accession>
<sequence length="295" mass="33567">MAAPVQRPPPAVDVIESEEIVQWLSPALLTIDYSTRTVKSTVVLAAFLSFSALFFLSLLVLNVFPSFRALHRKHRVFMSLAICRGVFGFSCILLGSYAIFKSTNLDRDVVFGRNVTSAMSMYFTVGFFIFELAAVVISDVCFKTFSKMLITHHGLALLGYGLAVQLEANYSFGCKALILEMSTPFSCLCFVLLKAGKENSVLWKVNQMVLVHSFHLRSVAECHLWYVTYQNWAYIQDFMPAPIFVLLYFNLVLVTFVMTPYWGYKKTQQLFNPVDWNFQENKHNTLSNGTFKKQV</sequence>
<keyword evidence="2 5" id="KW-0812">Transmembrane</keyword>
<feature type="transmembrane region" description="Helical" evidence="6">
    <location>
        <begin position="76"/>
        <end position="100"/>
    </location>
</feature>
<dbReference type="GeneID" id="101851088"/>
<feature type="transmembrane region" description="Helical" evidence="6">
    <location>
        <begin position="42"/>
        <end position="64"/>
    </location>
</feature>
<feature type="transmembrane region" description="Helical" evidence="6">
    <location>
        <begin position="243"/>
        <end position="264"/>
    </location>
</feature>
<gene>
    <name evidence="9" type="primary">LOC101851088</name>
</gene>
<proteinExistence type="predicted"/>
<dbReference type="InterPro" id="IPR050846">
    <property type="entry name" value="TLCD"/>
</dbReference>
<evidence type="ECO:0000256" key="3">
    <source>
        <dbReference type="ARBA" id="ARBA00022989"/>
    </source>
</evidence>
<organism evidence="8 9">
    <name type="scientific">Aplysia californica</name>
    <name type="common">California sea hare</name>
    <dbReference type="NCBI Taxonomy" id="6500"/>
    <lineage>
        <taxon>Eukaryota</taxon>
        <taxon>Metazoa</taxon>
        <taxon>Spiralia</taxon>
        <taxon>Lophotrochozoa</taxon>
        <taxon>Mollusca</taxon>
        <taxon>Gastropoda</taxon>
        <taxon>Heterobranchia</taxon>
        <taxon>Euthyneura</taxon>
        <taxon>Tectipleura</taxon>
        <taxon>Aplysiida</taxon>
        <taxon>Aplysioidea</taxon>
        <taxon>Aplysiidae</taxon>
        <taxon>Aplysia</taxon>
    </lineage>
</organism>
<keyword evidence="8" id="KW-1185">Reference proteome</keyword>
<reference evidence="9" key="1">
    <citation type="submission" date="2025-08" db="UniProtKB">
        <authorList>
            <consortium name="RefSeq"/>
        </authorList>
    </citation>
    <scope>IDENTIFICATION</scope>
</reference>
<feature type="transmembrane region" description="Helical" evidence="6">
    <location>
        <begin position="120"/>
        <end position="142"/>
    </location>
</feature>
<dbReference type="Proteomes" id="UP000694888">
    <property type="component" value="Unplaced"/>
</dbReference>
<evidence type="ECO:0000313" key="8">
    <source>
        <dbReference type="Proteomes" id="UP000694888"/>
    </source>
</evidence>